<comment type="similarity">
    <text evidence="2">Belongs to the ROT1 family.</text>
</comment>
<keyword evidence="5 11" id="KW-0812">Transmembrane</keyword>
<keyword evidence="8 11" id="KW-1133">Transmembrane helix</keyword>
<evidence type="ECO:0000256" key="2">
    <source>
        <dbReference type="ARBA" id="ARBA00007149"/>
    </source>
</evidence>
<comment type="caution">
    <text evidence="13">The sequence shown here is derived from an EMBL/GenBank/DDBJ whole genome shotgun (WGS) entry which is preliminary data.</text>
</comment>
<evidence type="ECO:0000256" key="7">
    <source>
        <dbReference type="ARBA" id="ARBA00022824"/>
    </source>
</evidence>
<dbReference type="EMBL" id="JBFMKM010000012">
    <property type="protein sequence ID" value="KAL1302065.1"/>
    <property type="molecule type" value="Genomic_DNA"/>
</dbReference>
<evidence type="ECO:0000256" key="3">
    <source>
        <dbReference type="ARBA" id="ARBA00016195"/>
    </source>
</evidence>
<comment type="function">
    <text evidence="10">Required for normal levels of the cell wall 1,6-beta-glucan. Involved in a protein folding machinery chaperoning proteins acting in various physiological processes including cell wall synthesis and lysis of autophagic bodies.</text>
</comment>
<evidence type="ECO:0000256" key="10">
    <source>
        <dbReference type="ARBA" id="ARBA00024969"/>
    </source>
</evidence>
<proteinExistence type="inferred from homology"/>
<evidence type="ECO:0000313" key="14">
    <source>
        <dbReference type="Proteomes" id="UP001562354"/>
    </source>
</evidence>
<sequence>MRLQSTVAVLAGLMSGAIAQVADPAAAAAAAAASSASAAAASASSSNAAVAAAASSKNAAAAAAAAGGATAATTAAAAGATAAATAAAGAGTTTGEAAGDSQLVGTWSTKSKMTLTGPGFYDPVSDTLIEPNRTGISYSFTSDGYYEEAYYRAIANPTSPDCPSAIMQWQHGTYVHSANGSLELTPFAVDGRQLLSDPCTAQTSTYTRYNQSEIFERYSIYTDPYHGILRLDMYQFDGTPLQPMFLVYSPPNMLPTITLNPTEAVPGATQTSNAKARKAKRGLEREVPVNYKGANNILKQSSKLNPDTWWWAGLTMTGVGGLLYFGPRRMGM</sequence>
<organism evidence="13 14">
    <name type="scientific">Neodothiora populina</name>
    <dbReference type="NCBI Taxonomy" id="2781224"/>
    <lineage>
        <taxon>Eukaryota</taxon>
        <taxon>Fungi</taxon>
        <taxon>Dikarya</taxon>
        <taxon>Ascomycota</taxon>
        <taxon>Pezizomycotina</taxon>
        <taxon>Dothideomycetes</taxon>
        <taxon>Dothideomycetidae</taxon>
        <taxon>Dothideales</taxon>
        <taxon>Dothioraceae</taxon>
        <taxon>Neodothiora</taxon>
    </lineage>
</organism>
<reference evidence="13 14" key="1">
    <citation type="submission" date="2024-07" db="EMBL/GenBank/DDBJ databases">
        <title>Draft sequence of the Neodothiora populina.</title>
        <authorList>
            <person name="Drown D.D."/>
            <person name="Schuette U.S."/>
            <person name="Buechlein A.B."/>
            <person name="Rusch D.R."/>
            <person name="Winton L.W."/>
            <person name="Adams G.A."/>
        </authorList>
    </citation>
    <scope>NUCLEOTIDE SEQUENCE [LARGE SCALE GENOMIC DNA]</scope>
    <source>
        <strain evidence="13 14">CPC 39397</strain>
    </source>
</reference>
<dbReference type="Proteomes" id="UP001562354">
    <property type="component" value="Unassembled WGS sequence"/>
</dbReference>
<evidence type="ECO:0000256" key="11">
    <source>
        <dbReference type="SAM" id="Phobius"/>
    </source>
</evidence>
<feature type="signal peptide" evidence="12">
    <location>
        <begin position="1"/>
        <end position="19"/>
    </location>
</feature>
<dbReference type="Pfam" id="PF10681">
    <property type="entry name" value="Rot1"/>
    <property type="match status" value="1"/>
</dbReference>
<accession>A0ABR3P8N1</accession>
<evidence type="ECO:0000256" key="8">
    <source>
        <dbReference type="ARBA" id="ARBA00022989"/>
    </source>
</evidence>
<dbReference type="PANTHER" id="PTHR28090:SF1">
    <property type="entry name" value="PROTEIN ROT1"/>
    <property type="match status" value="1"/>
</dbReference>
<protein>
    <recommendedName>
        <fullName evidence="4">Protein ROT1</fullName>
    </recommendedName>
    <alternativeName>
        <fullName evidence="3">Protein rot1</fullName>
    </alternativeName>
</protein>
<evidence type="ECO:0000313" key="13">
    <source>
        <dbReference type="EMBL" id="KAL1302065.1"/>
    </source>
</evidence>
<evidence type="ECO:0000256" key="4">
    <source>
        <dbReference type="ARBA" id="ARBA00017291"/>
    </source>
</evidence>
<evidence type="ECO:0000256" key="9">
    <source>
        <dbReference type="ARBA" id="ARBA00023136"/>
    </source>
</evidence>
<evidence type="ECO:0000256" key="5">
    <source>
        <dbReference type="ARBA" id="ARBA00022692"/>
    </source>
</evidence>
<keyword evidence="14" id="KW-1185">Reference proteome</keyword>
<evidence type="ECO:0000256" key="6">
    <source>
        <dbReference type="ARBA" id="ARBA00022729"/>
    </source>
</evidence>
<dbReference type="PANTHER" id="PTHR28090">
    <property type="entry name" value="PROTEIN ROT1"/>
    <property type="match status" value="1"/>
</dbReference>
<keyword evidence="9 11" id="KW-0472">Membrane</keyword>
<keyword evidence="6 12" id="KW-0732">Signal</keyword>
<evidence type="ECO:0000256" key="12">
    <source>
        <dbReference type="SAM" id="SignalP"/>
    </source>
</evidence>
<feature type="transmembrane region" description="Helical" evidence="11">
    <location>
        <begin position="308"/>
        <end position="326"/>
    </location>
</feature>
<evidence type="ECO:0000256" key="1">
    <source>
        <dbReference type="ARBA" id="ARBA00004115"/>
    </source>
</evidence>
<keyword evidence="7" id="KW-0256">Endoplasmic reticulum</keyword>
<comment type="subcellular location">
    <subcellularLocation>
        <location evidence="1">Endoplasmic reticulum membrane</location>
        <topology evidence="1">Single-pass type I membrane protein</topology>
    </subcellularLocation>
</comment>
<dbReference type="RefSeq" id="XP_069198341.1">
    <property type="nucleotide sequence ID" value="XM_069341834.1"/>
</dbReference>
<dbReference type="InterPro" id="IPR019623">
    <property type="entry name" value="Rot1"/>
</dbReference>
<feature type="chain" id="PRO_5046817343" description="Protein ROT1" evidence="12">
    <location>
        <begin position="20"/>
        <end position="332"/>
    </location>
</feature>
<dbReference type="GeneID" id="95976209"/>
<gene>
    <name evidence="13" type="ORF">AAFC00_002507</name>
</gene>
<name>A0ABR3P8N1_9PEZI</name>